<accession>A0A9D5AXL1</accession>
<evidence type="ECO:0000313" key="2">
    <source>
        <dbReference type="Proteomes" id="UP001058974"/>
    </source>
</evidence>
<sequence>MSPITPPDIGVSESLRLSFQDILTGGQVDTNTLNVDKGRFARIYVKIDLTLSVVKKVNVNGHWYNVQYEDLHVICFNYGSYGHHIRDCKTPDNLTQSVVPTVVQPRGPL</sequence>
<keyword evidence="2" id="KW-1185">Reference proteome</keyword>
<dbReference type="AlphaFoldDB" id="A0A9D5AXL1"/>
<reference evidence="1 2" key="1">
    <citation type="journal article" date="2022" name="Nat. Genet.">
        <title>Improved pea reference genome and pan-genome highlight genomic features and evolutionary characteristics.</title>
        <authorList>
            <person name="Yang T."/>
            <person name="Liu R."/>
            <person name="Luo Y."/>
            <person name="Hu S."/>
            <person name="Wang D."/>
            <person name="Wang C."/>
            <person name="Pandey M.K."/>
            <person name="Ge S."/>
            <person name="Xu Q."/>
            <person name="Li N."/>
            <person name="Li G."/>
            <person name="Huang Y."/>
            <person name="Saxena R.K."/>
            <person name="Ji Y."/>
            <person name="Li M."/>
            <person name="Yan X."/>
            <person name="He Y."/>
            <person name="Liu Y."/>
            <person name="Wang X."/>
            <person name="Xiang C."/>
            <person name="Varshney R.K."/>
            <person name="Ding H."/>
            <person name="Gao S."/>
            <person name="Zong X."/>
        </authorList>
    </citation>
    <scope>NUCLEOTIDE SEQUENCE [LARGE SCALE GENOMIC DNA]</scope>
    <source>
        <strain evidence="1 2">cv. Zhongwan 6</strain>
    </source>
</reference>
<proteinExistence type="predicted"/>
<evidence type="ECO:0000313" key="1">
    <source>
        <dbReference type="EMBL" id="KAI5422379.1"/>
    </source>
</evidence>
<evidence type="ECO:0008006" key="3">
    <source>
        <dbReference type="Google" id="ProtNLM"/>
    </source>
</evidence>
<dbReference type="Proteomes" id="UP001058974">
    <property type="component" value="Chromosome 4"/>
</dbReference>
<name>A0A9D5AXL1_PEA</name>
<dbReference type="InterPro" id="IPR040256">
    <property type="entry name" value="At4g02000-like"/>
</dbReference>
<dbReference type="PANTHER" id="PTHR31286">
    <property type="entry name" value="GLYCINE-RICH CELL WALL STRUCTURAL PROTEIN 1.8-LIKE"/>
    <property type="match status" value="1"/>
</dbReference>
<organism evidence="1 2">
    <name type="scientific">Pisum sativum</name>
    <name type="common">Garden pea</name>
    <name type="synonym">Lathyrus oleraceus</name>
    <dbReference type="NCBI Taxonomy" id="3888"/>
    <lineage>
        <taxon>Eukaryota</taxon>
        <taxon>Viridiplantae</taxon>
        <taxon>Streptophyta</taxon>
        <taxon>Embryophyta</taxon>
        <taxon>Tracheophyta</taxon>
        <taxon>Spermatophyta</taxon>
        <taxon>Magnoliopsida</taxon>
        <taxon>eudicotyledons</taxon>
        <taxon>Gunneridae</taxon>
        <taxon>Pentapetalae</taxon>
        <taxon>rosids</taxon>
        <taxon>fabids</taxon>
        <taxon>Fabales</taxon>
        <taxon>Fabaceae</taxon>
        <taxon>Papilionoideae</taxon>
        <taxon>50 kb inversion clade</taxon>
        <taxon>NPAAA clade</taxon>
        <taxon>Hologalegina</taxon>
        <taxon>IRL clade</taxon>
        <taxon>Fabeae</taxon>
        <taxon>Lathyrus</taxon>
    </lineage>
</organism>
<dbReference type="PANTHER" id="PTHR31286:SF171">
    <property type="entry name" value="CCHC-TYPE DOMAIN-CONTAINING PROTEIN"/>
    <property type="match status" value="1"/>
</dbReference>
<protein>
    <recommendedName>
        <fullName evidence="3">Zinc knuckle CX2CX4HX4C domain-containing protein</fullName>
    </recommendedName>
</protein>
<comment type="caution">
    <text evidence="1">The sequence shown here is derived from an EMBL/GenBank/DDBJ whole genome shotgun (WGS) entry which is preliminary data.</text>
</comment>
<dbReference type="Gramene" id="Psat04G0572300-T1">
    <property type="protein sequence ID" value="KAI5422379.1"/>
    <property type="gene ID" value="KIW84_045723"/>
</dbReference>
<gene>
    <name evidence="1" type="ORF">KIW84_045723</name>
</gene>
<dbReference type="EMBL" id="JAMSHJ010000004">
    <property type="protein sequence ID" value="KAI5422379.1"/>
    <property type="molecule type" value="Genomic_DNA"/>
</dbReference>